<reference evidence="2 3" key="1">
    <citation type="submission" date="2016-10" db="EMBL/GenBank/DDBJ databases">
        <title>Complete Genome Sequence of Peptococcaceae strain DCMF.</title>
        <authorList>
            <person name="Edwards R.J."/>
            <person name="Holland S.I."/>
            <person name="Deshpande N.P."/>
            <person name="Wong Y.K."/>
            <person name="Ertan H."/>
            <person name="Manefield M."/>
            <person name="Russell T.L."/>
            <person name="Lee M.J."/>
        </authorList>
    </citation>
    <scope>NUCLEOTIDE SEQUENCE [LARGE SCALE GENOMIC DNA]</scope>
    <source>
        <strain evidence="2 3">DCMF</strain>
    </source>
</reference>
<accession>A0A3G1KNY2</accession>
<evidence type="ECO:0000313" key="2">
    <source>
        <dbReference type="EMBL" id="ATW24172.1"/>
    </source>
</evidence>
<organism evidence="2 3">
    <name type="scientific">Formimonas warabiya</name>
    <dbReference type="NCBI Taxonomy" id="1761012"/>
    <lineage>
        <taxon>Bacteria</taxon>
        <taxon>Bacillati</taxon>
        <taxon>Bacillota</taxon>
        <taxon>Clostridia</taxon>
        <taxon>Eubacteriales</taxon>
        <taxon>Peptococcaceae</taxon>
        <taxon>Candidatus Formimonas</taxon>
    </lineage>
</organism>
<protein>
    <submittedName>
        <fullName evidence="2">Uncharacterized protein</fullName>
    </submittedName>
</protein>
<keyword evidence="3" id="KW-1185">Reference proteome</keyword>
<dbReference type="Proteomes" id="UP000323521">
    <property type="component" value="Chromosome"/>
</dbReference>
<evidence type="ECO:0000313" key="3">
    <source>
        <dbReference type="Proteomes" id="UP000323521"/>
    </source>
</evidence>
<gene>
    <name evidence="2" type="ORF">DCMF_04680</name>
</gene>
<feature type="compositionally biased region" description="Basic and acidic residues" evidence="1">
    <location>
        <begin position="50"/>
        <end position="61"/>
    </location>
</feature>
<dbReference type="KEGG" id="fwa:DCMF_04680"/>
<sequence length="75" mass="8321">MADETNKTSEKNKLEKCIESVTKSSIIPPIPKQDQQQTIQKSTGDLSGIKQHENFSVKKDSIVPPITPAKSQENK</sequence>
<evidence type="ECO:0000256" key="1">
    <source>
        <dbReference type="SAM" id="MobiDB-lite"/>
    </source>
</evidence>
<dbReference type="AlphaFoldDB" id="A0A3G1KNY2"/>
<feature type="region of interest" description="Disordered" evidence="1">
    <location>
        <begin position="22"/>
        <end position="75"/>
    </location>
</feature>
<feature type="compositionally biased region" description="Low complexity" evidence="1">
    <location>
        <begin position="22"/>
        <end position="43"/>
    </location>
</feature>
<dbReference type="RefSeq" id="WP_148133349.1">
    <property type="nucleotide sequence ID" value="NZ_CP017634.1"/>
</dbReference>
<dbReference type="EMBL" id="CP017634">
    <property type="protein sequence ID" value="ATW24172.1"/>
    <property type="molecule type" value="Genomic_DNA"/>
</dbReference>
<proteinExistence type="predicted"/>
<name>A0A3G1KNY2_FORW1</name>